<keyword evidence="6" id="KW-1185">Reference proteome</keyword>
<proteinExistence type="predicted"/>
<dbReference type="OrthoDB" id="9812260at2"/>
<evidence type="ECO:0000256" key="1">
    <source>
        <dbReference type="ARBA" id="ARBA00012528"/>
    </source>
</evidence>
<organism evidence="5 6">
    <name type="scientific">Devosia insulae DS-56</name>
    <dbReference type="NCBI Taxonomy" id="1116389"/>
    <lineage>
        <taxon>Bacteria</taxon>
        <taxon>Pseudomonadati</taxon>
        <taxon>Pseudomonadota</taxon>
        <taxon>Alphaproteobacteria</taxon>
        <taxon>Hyphomicrobiales</taxon>
        <taxon>Devosiaceae</taxon>
        <taxon>Devosia</taxon>
    </lineage>
</organism>
<dbReference type="FunFam" id="3.30.70.270:FF:000001">
    <property type="entry name" value="Diguanylate cyclase domain protein"/>
    <property type="match status" value="1"/>
</dbReference>
<dbReference type="Gene3D" id="3.30.70.270">
    <property type="match status" value="1"/>
</dbReference>
<protein>
    <recommendedName>
        <fullName evidence="1">diguanylate cyclase</fullName>
        <ecNumber evidence="1">2.7.7.65</ecNumber>
    </recommendedName>
</protein>
<sequence length="486" mass="51188">MDFTPAAGDGNGRSRLLAFSPRDVLIVAILIFLAAIAGSMSRPSGFLAVFWPANALLAGVLVRERRLRTVPVLVGAALGYVAAALVMGDSLRMAALLTSGNLVGALTFTLLFGALEPDDQALTRPQGVISLVLMACAASAAAGVVGGLAMSELTGASYFEGWSGWFAAELVNYLALLPVILTLPALSRWWPLPRFKRAVLRSVVPPIAATVLAILVSLLVTHPVSIVFPVPALIWCALALPLSATAVLVMIYSGTAMIGMKLGLFDLGLGAELTGDSITVVHLGVGLVALGPMVIASVNAERRRRIEQLERLARHDSLTDALTRSTFMDEGTRLLSRLLEEQAAAAVLVLDADHFKEINDVHGHPSGDRVLVAVAAAIGTAIRQGDLFGRIGGEEFALVLPRVTRREAQAVAERMRKAVANLAVVLESGTLQRITVSIGVAFDAASSSGLAEMVSLADRAMYEAKRAGRDHVVVCDSDGSERPPTQ</sequence>
<dbReference type="AlphaFoldDB" id="A0A1E5XSS3"/>
<accession>A0A1E5XSS3</accession>
<name>A0A1E5XSS3_9HYPH</name>
<dbReference type="EC" id="2.7.7.65" evidence="1"/>
<feature type="transmembrane region" description="Helical" evidence="3">
    <location>
        <begin position="46"/>
        <end position="62"/>
    </location>
</feature>
<evidence type="ECO:0000313" key="6">
    <source>
        <dbReference type="Proteomes" id="UP000095463"/>
    </source>
</evidence>
<dbReference type="Proteomes" id="UP000095463">
    <property type="component" value="Unassembled WGS sequence"/>
</dbReference>
<feature type="domain" description="GGDEF" evidence="4">
    <location>
        <begin position="343"/>
        <end position="477"/>
    </location>
</feature>
<dbReference type="NCBIfam" id="TIGR00254">
    <property type="entry name" value="GGDEF"/>
    <property type="match status" value="1"/>
</dbReference>
<evidence type="ECO:0000256" key="3">
    <source>
        <dbReference type="SAM" id="Phobius"/>
    </source>
</evidence>
<keyword evidence="3" id="KW-0812">Transmembrane</keyword>
<dbReference type="InterPro" id="IPR043128">
    <property type="entry name" value="Rev_trsase/Diguanyl_cyclase"/>
</dbReference>
<dbReference type="InterPro" id="IPR050469">
    <property type="entry name" value="Diguanylate_Cyclase"/>
</dbReference>
<comment type="catalytic activity">
    <reaction evidence="2">
        <text>2 GTP = 3',3'-c-di-GMP + 2 diphosphate</text>
        <dbReference type="Rhea" id="RHEA:24898"/>
        <dbReference type="ChEBI" id="CHEBI:33019"/>
        <dbReference type="ChEBI" id="CHEBI:37565"/>
        <dbReference type="ChEBI" id="CHEBI:58805"/>
        <dbReference type="EC" id="2.7.7.65"/>
    </reaction>
</comment>
<dbReference type="RefSeq" id="WP_069909200.1">
    <property type="nucleotide sequence ID" value="NZ_LAJE02000152.1"/>
</dbReference>
<keyword evidence="3" id="KW-1133">Transmembrane helix</keyword>
<evidence type="ECO:0000259" key="4">
    <source>
        <dbReference type="PROSITE" id="PS50887"/>
    </source>
</evidence>
<dbReference type="InterPro" id="IPR000160">
    <property type="entry name" value="GGDEF_dom"/>
</dbReference>
<feature type="transmembrane region" description="Helical" evidence="3">
    <location>
        <begin position="93"/>
        <end position="115"/>
    </location>
</feature>
<dbReference type="SUPFAM" id="SSF55073">
    <property type="entry name" value="Nucleotide cyclase"/>
    <property type="match status" value="1"/>
</dbReference>
<reference evidence="5 6" key="1">
    <citation type="journal article" date="2015" name="Genome Announc.">
        <title>Genome Assemblies of Three Soil-Associated Devosia species: D. insulae, D. limi, and D. soli.</title>
        <authorList>
            <person name="Hassan Y.I."/>
            <person name="Lepp D."/>
            <person name="Zhou T."/>
        </authorList>
    </citation>
    <scope>NUCLEOTIDE SEQUENCE [LARGE SCALE GENOMIC DNA]</scope>
    <source>
        <strain evidence="5 6">DS-56</strain>
    </source>
</reference>
<feature type="transmembrane region" description="Helical" evidence="3">
    <location>
        <begin position="127"/>
        <end position="150"/>
    </location>
</feature>
<dbReference type="EMBL" id="LAJE02000152">
    <property type="protein sequence ID" value="OEO31605.1"/>
    <property type="molecule type" value="Genomic_DNA"/>
</dbReference>
<dbReference type="SMART" id="SM00267">
    <property type="entry name" value="GGDEF"/>
    <property type="match status" value="1"/>
</dbReference>
<dbReference type="CDD" id="cd01949">
    <property type="entry name" value="GGDEF"/>
    <property type="match status" value="1"/>
</dbReference>
<feature type="transmembrane region" description="Helical" evidence="3">
    <location>
        <begin position="23"/>
        <end position="40"/>
    </location>
</feature>
<dbReference type="PANTHER" id="PTHR45138:SF9">
    <property type="entry name" value="DIGUANYLATE CYCLASE DGCM-RELATED"/>
    <property type="match status" value="1"/>
</dbReference>
<evidence type="ECO:0000313" key="5">
    <source>
        <dbReference type="EMBL" id="OEO31605.1"/>
    </source>
</evidence>
<keyword evidence="3" id="KW-0472">Membrane</keyword>
<gene>
    <name evidence="5" type="ORF">VW23_015345</name>
</gene>
<dbReference type="PROSITE" id="PS50887">
    <property type="entry name" value="GGDEF"/>
    <property type="match status" value="1"/>
</dbReference>
<feature type="transmembrane region" description="Helical" evidence="3">
    <location>
        <begin position="69"/>
        <end position="87"/>
    </location>
</feature>
<dbReference type="PANTHER" id="PTHR45138">
    <property type="entry name" value="REGULATORY COMPONENTS OF SENSORY TRANSDUCTION SYSTEM"/>
    <property type="match status" value="1"/>
</dbReference>
<evidence type="ECO:0000256" key="2">
    <source>
        <dbReference type="ARBA" id="ARBA00034247"/>
    </source>
</evidence>
<dbReference type="Pfam" id="PF00990">
    <property type="entry name" value="GGDEF"/>
    <property type="match status" value="1"/>
</dbReference>
<dbReference type="InterPro" id="IPR029787">
    <property type="entry name" value="Nucleotide_cyclase"/>
</dbReference>
<dbReference type="GO" id="GO:0052621">
    <property type="term" value="F:diguanylate cyclase activity"/>
    <property type="evidence" value="ECO:0007669"/>
    <property type="project" value="UniProtKB-EC"/>
</dbReference>
<feature type="transmembrane region" description="Helical" evidence="3">
    <location>
        <begin position="232"/>
        <end position="252"/>
    </location>
</feature>
<feature type="transmembrane region" description="Helical" evidence="3">
    <location>
        <begin position="162"/>
        <end position="186"/>
    </location>
</feature>
<feature type="transmembrane region" description="Helical" evidence="3">
    <location>
        <begin position="198"/>
        <end position="220"/>
    </location>
</feature>
<comment type="caution">
    <text evidence="5">The sequence shown here is derived from an EMBL/GenBank/DDBJ whole genome shotgun (WGS) entry which is preliminary data.</text>
</comment>